<evidence type="ECO:0000256" key="3">
    <source>
        <dbReference type="ARBA" id="ARBA00022618"/>
    </source>
</evidence>
<dbReference type="GO" id="GO:0110032">
    <property type="term" value="P:positive regulation of G2/MI transition of meiotic cell cycle"/>
    <property type="evidence" value="ECO:0007669"/>
    <property type="project" value="TreeGrafter"/>
</dbReference>
<feature type="domain" description="Rhodanese" evidence="8">
    <location>
        <begin position="251"/>
        <end position="359"/>
    </location>
</feature>
<dbReference type="SMART" id="SM00450">
    <property type="entry name" value="RHOD"/>
    <property type="match status" value="1"/>
</dbReference>
<dbReference type="EMBL" id="JARPUR010000002">
    <property type="protein sequence ID" value="KAK4883104.1"/>
    <property type="molecule type" value="Genomic_DNA"/>
</dbReference>
<name>A0AAN7PDN3_9COLE</name>
<dbReference type="GO" id="GO:0009794">
    <property type="term" value="P:regulation of mitotic cell cycle, embryonic"/>
    <property type="evidence" value="ECO:0007669"/>
    <property type="project" value="UniProtKB-ARBA"/>
</dbReference>
<dbReference type="GO" id="GO:0004725">
    <property type="term" value="F:protein tyrosine phosphatase activity"/>
    <property type="evidence" value="ECO:0007669"/>
    <property type="project" value="UniProtKB-EC"/>
</dbReference>
<evidence type="ECO:0000256" key="7">
    <source>
        <dbReference type="ARBA" id="ARBA00051722"/>
    </source>
</evidence>
<protein>
    <recommendedName>
        <fullName evidence="2">protein-tyrosine-phosphatase</fullName>
        <ecNumber evidence="2">3.1.3.48</ecNumber>
    </recommendedName>
</protein>
<dbReference type="FunFam" id="3.40.250.10:FF:000036">
    <property type="entry name" value="M-phase inducer phosphatase"/>
    <property type="match status" value="1"/>
</dbReference>
<dbReference type="Pfam" id="PF00581">
    <property type="entry name" value="Rhodanese"/>
    <property type="match status" value="1"/>
</dbReference>
<evidence type="ECO:0000313" key="10">
    <source>
        <dbReference type="Proteomes" id="UP001353858"/>
    </source>
</evidence>
<dbReference type="GO" id="GO:0000086">
    <property type="term" value="P:G2/M transition of mitotic cell cycle"/>
    <property type="evidence" value="ECO:0007669"/>
    <property type="project" value="TreeGrafter"/>
</dbReference>
<gene>
    <name evidence="9" type="ORF">RN001_006423</name>
</gene>
<dbReference type="GO" id="GO:0005634">
    <property type="term" value="C:nucleus"/>
    <property type="evidence" value="ECO:0007669"/>
    <property type="project" value="TreeGrafter"/>
</dbReference>
<reference evidence="10" key="1">
    <citation type="submission" date="2023-01" db="EMBL/GenBank/DDBJ databases">
        <title>Key to firefly adult light organ development and bioluminescence: homeobox transcription factors regulate luciferase expression and transportation to peroxisome.</title>
        <authorList>
            <person name="Fu X."/>
        </authorList>
    </citation>
    <scope>NUCLEOTIDE SEQUENCE [LARGE SCALE GENOMIC DNA]</scope>
</reference>
<dbReference type="Proteomes" id="UP001353858">
    <property type="component" value="Unassembled WGS sequence"/>
</dbReference>
<dbReference type="InterPro" id="IPR000751">
    <property type="entry name" value="MPI_Phosphatase"/>
</dbReference>
<dbReference type="PRINTS" id="PR00716">
    <property type="entry name" value="MPIPHPHTASE"/>
</dbReference>
<dbReference type="InterPro" id="IPR001763">
    <property type="entry name" value="Rhodanese-like_dom"/>
</dbReference>
<evidence type="ECO:0000313" key="9">
    <source>
        <dbReference type="EMBL" id="KAK4883104.1"/>
    </source>
</evidence>
<keyword evidence="6" id="KW-0131">Cell cycle</keyword>
<organism evidence="9 10">
    <name type="scientific">Aquatica leii</name>
    <dbReference type="NCBI Taxonomy" id="1421715"/>
    <lineage>
        <taxon>Eukaryota</taxon>
        <taxon>Metazoa</taxon>
        <taxon>Ecdysozoa</taxon>
        <taxon>Arthropoda</taxon>
        <taxon>Hexapoda</taxon>
        <taxon>Insecta</taxon>
        <taxon>Pterygota</taxon>
        <taxon>Neoptera</taxon>
        <taxon>Endopterygota</taxon>
        <taxon>Coleoptera</taxon>
        <taxon>Polyphaga</taxon>
        <taxon>Elateriformia</taxon>
        <taxon>Elateroidea</taxon>
        <taxon>Lampyridae</taxon>
        <taxon>Luciolinae</taxon>
        <taxon>Aquatica</taxon>
    </lineage>
</organism>
<sequence length="400" mass="46095">MWRSSDGMNNSCLEDTECDSSEIINSSYDDIKNSDCLDISLYENTTTETSICNIDHSLQLHSLDNYPSCSKDSGYSTSEYLNVYGDKKDDFCDYISSNELNESKSEEIFSICEIKKPSIQFVLPMDFNILINEDLAPDAVHPKGTITTPKLNLYKKIKHNKRSLCNNTEDMSIERQLKTVKTIFDSDLTTTHSENIKMALQRSTTEPNLTGDFSKACYLPLVSGRHQDLKSITASTMALLVRGEFSEDIIFKIIDCRYPYEYDGGHIEGAVNLYTKDMLIDALLNKSALKDTKSKNNKRHILIFHCEFSSNRAPTLYRFLRNFDRNYNEHLYPTLFYPEVYLLEGGYKDFYLNYSNLCLPKDYVPMNDPKFNKDLSYFREKTKSNADQFSKGSNKRLNFV</sequence>
<comment type="similarity">
    <text evidence="1">Belongs to the MPI phosphatase family.</text>
</comment>
<dbReference type="GO" id="GO:0051301">
    <property type="term" value="P:cell division"/>
    <property type="evidence" value="ECO:0007669"/>
    <property type="project" value="UniProtKB-KW"/>
</dbReference>
<evidence type="ECO:0000256" key="1">
    <source>
        <dbReference type="ARBA" id="ARBA00011065"/>
    </source>
</evidence>
<dbReference type="PANTHER" id="PTHR10828">
    <property type="entry name" value="M-PHASE INDUCER PHOSPHATASE DUAL SPECIFICITY PHOSPHATASE CDC25"/>
    <property type="match status" value="1"/>
</dbReference>
<dbReference type="AlphaFoldDB" id="A0AAN7PDN3"/>
<evidence type="ECO:0000256" key="4">
    <source>
        <dbReference type="ARBA" id="ARBA00022801"/>
    </source>
</evidence>
<evidence type="ECO:0000256" key="5">
    <source>
        <dbReference type="ARBA" id="ARBA00022912"/>
    </source>
</evidence>
<comment type="catalytic activity">
    <reaction evidence="7">
        <text>O-phospho-L-tyrosyl-[protein] + H2O = L-tyrosyl-[protein] + phosphate</text>
        <dbReference type="Rhea" id="RHEA:10684"/>
        <dbReference type="Rhea" id="RHEA-COMP:10136"/>
        <dbReference type="Rhea" id="RHEA-COMP:20101"/>
        <dbReference type="ChEBI" id="CHEBI:15377"/>
        <dbReference type="ChEBI" id="CHEBI:43474"/>
        <dbReference type="ChEBI" id="CHEBI:46858"/>
        <dbReference type="ChEBI" id="CHEBI:61978"/>
        <dbReference type="EC" id="3.1.3.48"/>
    </reaction>
</comment>
<evidence type="ECO:0000259" key="8">
    <source>
        <dbReference type="PROSITE" id="PS50206"/>
    </source>
</evidence>
<dbReference type="CDD" id="cd01530">
    <property type="entry name" value="Cdc25"/>
    <property type="match status" value="1"/>
</dbReference>
<dbReference type="InterPro" id="IPR036873">
    <property type="entry name" value="Rhodanese-like_dom_sf"/>
</dbReference>
<comment type="caution">
    <text evidence="9">The sequence shown here is derived from an EMBL/GenBank/DDBJ whole genome shotgun (WGS) entry which is preliminary data.</text>
</comment>
<evidence type="ECO:0000256" key="2">
    <source>
        <dbReference type="ARBA" id="ARBA00013064"/>
    </source>
</evidence>
<dbReference type="EC" id="3.1.3.48" evidence="2"/>
<keyword evidence="10" id="KW-1185">Reference proteome</keyword>
<keyword evidence="3" id="KW-0132">Cell division</keyword>
<dbReference type="GO" id="GO:0032502">
    <property type="term" value="P:developmental process"/>
    <property type="evidence" value="ECO:0007669"/>
    <property type="project" value="UniProtKB-ARBA"/>
</dbReference>
<dbReference type="GO" id="GO:0010256">
    <property type="term" value="P:endomembrane system organization"/>
    <property type="evidence" value="ECO:0007669"/>
    <property type="project" value="UniProtKB-ARBA"/>
</dbReference>
<dbReference type="PANTHER" id="PTHR10828:SF76">
    <property type="entry name" value="M-PHASE INDUCER PHOSPHATASE"/>
    <property type="match status" value="1"/>
</dbReference>
<dbReference type="GO" id="GO:0010971">
    <property type="term" value="P:positive regulation of G2/M transition of mitotic cell cycle"/>
    <property type="evidence" value="ECO:0007669"/>
    <property type="project" value="TreeGrafter"/>
</dbReference>
<evidence type="ECO:0000256" key="6">
    <source>
        <dbReference type="ARBA" id="ARBA00023306"/>
    </source>
</evidence>
<keyword evidence="5" id="KW-0904">Protein phosphatase</keyword>
<dbReference type="GO" id="GO:0005737">
    <property type="term" value="C:cytoplasm"/>
    <property type="evidence" value="ECO:0007669"/>
    <property type="project" value="TreeGrafter"/>
</dbReference>
<dbReference type="SUPFAM" id="SSF52821">
    <property type="entry name" value="Rhodanese/Cell cycle control phosphatase"/>
    <property type="match status" value="1"/>
</dbReference>
<proteinExistence type="inferred from homology"/>
<dbReference type="PROSITE" id="PS50206">
    <property type="entry name" value="RHODANESE_3"/>
    <property type="match status" value="1"/>
</dbReference>
<dbReference type="Gene3D" id="3.40.250.10">
    <property type="entry name" value="Rhodanese-like domain"/>
    <property type="match status" value="1"/>
</dbReference>
<accession>A0AAN7PDN3</accession>
<keyword evidence="4" id="KW-0378">Hydrolase</keyword>